<dbReference type="EMBL" id="OV725081">
    <property type="protein sequence ID" value="CAH1402110.1"/>
    <property type="molecule type" value="Genomic_DNA"/>
</dbReference>
<dbReference type="AlphaFoldDB" id="A0A9P0HHN6"/>
<keyword evidence="5" id="KW-1185">Reference proteome</keyword>
<dbReference type="InterPro" id="IPR036671">
    <property type="entry name" value="DPH_MB_sf"/>
</dbReference>
<dbReference type="InterPro" id="IPR007872">
    <property type="entry name" value="DPH_MB_dom"/>
</dbReference>
<reference evidence="4" key="1">
    <citation type="submission" date="2022-01" db="EMBL/GenBank/DDBJ databases">
        <authorList>
            <person name="King R."/>
        </authorList>
    </citation>
    <scope>NUCLEOTIDE SEQUENCE</scope>
</reference>
<keyword evidence="2" id="KW-0408">Iron</keyword>
<accession>A0A9P0HHN6</accession>
<evidence type="ECO:0000259" key="3">
    <source>
        <dbReference type="Pfam" id="PF05207"/>
    </source>
</evidence>
<feature type="domain" description="DPH-type MB" evidence="3">
    <location>
        <begin position="54"/>
        <end position="80"/>
    </location>
</feature>
<protein>
    <recommendedName>
        <fullName evidence="3">DPH-type MB domain-containing protein</fullName>
    </recommendedName>
</protein>
<dbReference type="GO" id="GO:0046872">
    <property type="term" value="F:metal ion binding"/>
    <property type="evidence" value="ECO:0007669"/>
    <property type="project" value="UniProtKB-KW"/>
</dbReference>
<keyword evidence="1" id="KW-0479">Metal-binding</keyword>
<organism evidence="4 5">
    <name type="scientific">Nezara viridula</name>
    <name type="common">Southern green stink bug</name>
    <name type="synonym">Cimex viridulus</name>
    <dbReference type="NCBI Taxonomy" id="85310"/>
    <lineage>
        <taxon>Eukaryota</taxon>
        <taxon>Metazoa</taxon>
        <taxon>Ecdysozoa</taxon>
        <taxon>Arthropoda</taxon>
        <taxon>Hexapoda</taxon>
        <taxon>Insecta</taxon>
        <taxon>Pterygota</taxon>
        <taxon>Neoptera</taxon>
        <taxon>Paraneoptera</taxon>
        <taxon>Hemiptera</taxon>
        <taxon>Heteroptera</taxon>
        <taxon>Panheteroptera</taxon>
        <taxon>Pentatomomorpha</taxon>
        <taxon>Pentatomoidea</taxon>
        <taxon>Pentatomidae</taxon>
        <taxon>Pentatominae</taxon>
        <taxon>Nezara</taxon>
    </lineage>
</organism>
<name>A0A9P0HHN6_NEZVI</name>
<dbReference type="Gene3D" id="3.10.660.10">
    <property type="entry name" value="DPH Zinc finger"/>
    <property type="match status" value="1"/>
</dbReference>
<dbReference type="Pfam" id="PF05207">
    <property type="entry name" value="Zn_ribbon_CSL"/>
    <property type="match status" value="1"/>
</dbReference>
<sequence>MGSSYIPHGSTKTKSDKFYFLGLHRFHLIILLVNPEDIETHFLTVEEYWALPNISLEELAAGEEIATCPSCSLIIKVIYDIEKFSSEAEEIKTPKTKETIKI</sequence>
<gene>
    <name evidence="4" type="ORF">NEZAVI_LOCUS11002</name>
</gene>
<dbReference type="Proteomes" id="UP001152798">
    <property type="component" value="Chromosome 5"/>
</dbReference>
<evidence type="ECO:0000313" key="4">
    <source>
        <dbReference type="EMBL" id="CAH1402110.1"/>
    </source>
</evidence>
<proteinExistence type="predicted"/>
<dbReference type="OrthoDB" id="66964at2759"/>
<evidence type="ECO:0000256" key="2">
    <source>
        <dbReference type="ARBA" id="ARBA00023004"/>
    </source>
</evidence>
<evidence type="ECO:0000256" key="1">
    <source>
        <dbReference type="ARBA" id="ARBA00022723"/>
    </source>
</evidence>
<dbReference type="SUPFAM" id="SSF144217">
    <property type="entry name" value="CSL zinc finger"/>
    <property type="match status" value="1"/>
</dbReference>
<evidence type="ECO:0000313" key="5">
    <source>
        <dbReference type="Proteomes" id="UP001152798"/>
    </source>
</evidence>